<feature type="compositionally biased region" description="Low complexity" evidence="2">
    <location>
        <begin position="278"/>
        <end position="296"/>
    </location>
</feature>
<evidence type="ECO:0000256" key="1">
    <source>
        <dbReference type="SAM" id="Coils"/>
    </source>
</evidence>
<evidence type="ECO:0000256" key="2">
    <source>
        <dbReference type="SAM" id="MobiDB-lite"/>
    </source>
</evidence>
<keyword evidence="1" id="KW-0175">Coiled coil</keyword>
<feature type="compositionally biased region" description="Low complexity" evidence="2">
    <location>
        <begin position="76"/>
        <end position="86"/>
    </location>
</feature>
<evidence type="ECO:0000313" key="4">
    <source>
        <dbReference type="Proteomes" id="UP000179807"/>
    </source>
</evidence>
<feature type="compositionally biased region" description="Basic and acidic residues" evidence="2">
    <location>
        <begin position="89"/>
        <end position="102"/>
    </location>
</feature>
<dbReference type="Proteomes" id="UP000179807">
    <property type="component" value="Unassembled WGS sequence"/>
</dbReference>
<gene>
    <name evidence="3" type="ORF">TRFO_40991</name>
</gene>
<dbReference type="PANTHER" id="PTHR47026">
    <property type="entry name" value="PIGMENTOSA GTPASE REGULATOR-LIKE PROTEIN, PUTATIVE-RELATED"/>
    <property type="match status" value="1"/>
</dbReference>
<proteinExistence type="predicted"/>
<keyword evidence="4" id="KW-1185">Reference proteome</keyword>
<reference evidence="3" key="1">
    <citation type="submission" date="2016-10" db="EMBL/GenBank/DDBJ databases">
        <authorList>
            <person name="Benchimol M."/>
            <person name="Almeida L.G."/>
            <person name="Vasconcelos A.T."/>
            <person name="Perreira-Neves A."/>
            <person name="Rosa I.A."/>
            <person name="Tasca T."/>
            <person name="Bogo M.R."/>
            <person name="de Souza W."/>
        </authorList>
    </citation>
    <scope>NUCLEOTIDE SEQUENCE [LARGE SCALE GENOMIC DNA]</scope>
    <source>
        <strain evidence="3">K</strain>
    </source>
</reference>
<dbReference type="PANTHER" id="PTHR47026:SF2">
    <property type="entry name" value="FLAGELLAR ASSOCIATED PROTEIN"/>
    <property type="match status" value="1"/>
</dbReference>
<accession>A0A1J4IZA5</accession>
<organism evidence="3 4">
    <name type="scientific">Tritrichomonas foetus</name>
    <dbReference type="NCBI Taxonomy" id="1144522"/>
    <lineage>
        <taxon>Eukaryota</taxon>
        <taxon>Metamonada</taxon>
        <taxon>Parabasalia</taxon>
        <taxon>Tritrichomonadida</taxon>
        <taxon>Tritrichomonadidae</taxon>
        <taxon>Tritrichomonas</taxon>
    </lineage>
</organism>
<dbReference type="EMBL" id="MLAK01001479">
    <property type="protein sequence ID" value="OHS92688.1"/>
    <property type="molecule type" value="Genomic_DNA"/>
</dbReference>
<sequence>MTLEAPEDSGSGSGDFEEDYSNDGGGMGLGVRQPSFANLNGDLILKGGEKLLNPNDIIAEESNEVSYSFQNAIANDENNQNNINQNSSRGEDQNGKNGKERNDDEEEEEEEEFDGPGLSMDARTTTFRNLASLIPRTYGDTNGAPSILHGNNENEENKNSGHFTNKSNLVAPSESTLNALDEMKIRNQEKWKLLGYDPNAGQGNMKGSITLSNFKPTTIMFGSHSNHSENKMNSILTNNHQNNNNKLPGNLTSIASSDDPSQFQSQFNPEFEENDSFSSNVNNNLPNSSLPNSSVPKSVLQSYSMCIKPPTKQIKRVSSSSDNKKFIVAKSESDSELEEENDDNPLPFKMDTNALLAPIQNPEDLRIEVRPISPQWSQMLKASETLDAAAGKQIDESKMTAAELLFGANAQTILSENNSENESQEQFYEEEEEEEFIENPNLENPVKESMNLTSIQTVNETNDENSIESVREFVSECVKSVRKGEVSDASSTKSIRSEQTPSTLPSTKFSQRSKFSEVSQDSHTSQNQSNSKQNHTLIPFSQKAQKKLSGFDYSEFDDPNFDYETEQQNIPQDLIPLIKHSNTSIIFRAICGESMSKYPRKVVHFVLEDLKAYLQFCINSNMITESAYLSGRIDDIKNDIQISVQQQNNQAAEKRFQEAEDNLDRKQQFWLTQKQIINSELEVKLQEIELRFQDEMNNLEELWNTDQKKMQYNKPSAQLISLRQNIQANLVGKRFEEASKLAMKAEEMDKIETENAYAKMQQAFADAANRLRHKFENEKKTVIEQYDAKMCSVIAQEKSDITPIEQRTKNYQSAFDDQKCSTQPISSLQSQSPSTTSGSSNLTKRSINCLAYSGPIMKRPLIKAPKVTTVPNAKLVLPSIKARQNLSPFNKQSNILS</sequence>
<feature type="region of interest" description="Disordered" evidence="2">
    <location>
        <begin position="822"/>
        <end position="842"/>
    </location>
</feature>
<feature type="coiled-coil region" evidence="1">
    <location>
        <begin position="642"/>
        <end position="698"/>
    </location>
</feature>
<feature type="compositionally biased region" description="Acidic residues" evidence="2">
    <location>
        <begin position="103"/>
        <end position="114"/>
    </location>
</feature>
<feature type="compositionally biased region" description="Low complexity" evidence="2">
    <location>
        <begin position="822"/>
        <end position="840"/>
    </location>
</feature>
<dbReference type="VEuPathDB" id="TrichDB:TRFO_40991"/>
<feature type="region of interest" description="Disordered" evidence="2">
    <location>
        <begin position="76"/>
        <end position="122"/>
    </location>
</feature>
<dbReference type="AlphaFoldDB" id="A0A1J4IZA5"/>
<evidence type="ECO:0000313" key="3">
    <source>
        <dbReference type="EMBL" id="OHS92688.1"/>
    </source>
</evidence>
<feature type="region of interest" description="Disordered" evidence="2">
    <location>
        <begin position="1"/>
        <end position="35"/>
    </location>
</feature>
<feature type="compositionally biased region" description="Polar residues" evidence="2">
    <location>
        <begin position="488"/>
        <end position="536"/>
    </location>
</feature>
<feature type="region of interest" description="Disordered" evidence="2">
    <location>
        <begin position="238"/>
        <end position="296"/>
    </location>
</feature>
<dbReference type="RefSeq" id="XP_068345825.1">
    <property type="nucleotide sequence ID" value="XM_068513525.1"/>
</dbReference>
<comment type="caution">
    <text evidence="3">The sequence shown here is derived from an EMBL/GenBank/DDBJ whole genome shotgun (WGS) entry which is preliminary data.</text>
</comment>
<protein>
    <submittedName>
        <fullName evidence="3">Uncharacterized protein</fullName>
    </submittedName>
</protein>
<feature type="region of interest" description="Disordered" evidence="2">
    <location>
        <begin position="485"/>
        <end position="537"/>
    </location>
</feature>
<dbReference type="GeneID" id="94848229"/>
<name>A0A1J4IZA5_9EUKA</name>
<feature type="compositionally biased region" description="Low complexity" evidence="2">
    <location>
        <begin position="238"/>
        <end position="267"/>
    </location>
</feature>